<evidence type="ECO:0000313" key="3">
    <source>
        <dbReference type="Proteomes" id="UP000318538"/>
    </source>
</evidence>
<organism evidence="2 3">
    <name type="scientific">Rubripirellula lacrimiformis</name>
    <dbReference type="NCBI Taxonomy" id="1930273"/>
    <lineage>
        <taxon>Bacteria</taxon>
        <taxon>Pseudomonadati</taxon>
        <taxon>Planctomycetota</taxon>
        <taxon>Planctomycetia</taxon>
        <taxon>Pirellulales</taxon>
        <taxon>Pirellulaceae</taxon>
        <taxon>Rubripirellula</taxon>
    </lineage>
</organism>
<dbReference type="Proteomes" id="UP000318538">
    <property type="component" value="Chromosome"/>
</dbReference>
<dbReference type="RefSeq" id="WP_145171464.1">
    <property type="nucleotide sequence ID" value="NZ_CP036525.1"/>
</dbReference>
<feature type="domain" description="Cupin type-2" evidence="1">
    <location>
        <begin position="47"/>
        <end position="95"/>
    </location>
</feature>
<dbReference type="InterPro" id="IPR011051">
    <property type="entry name" value="RmlC_Cupin_sf"/>
</dbReference>
<sequence length="111" mass="12259">MDIPQVTSNADAQSGQMGQRYLASGKSVALRRWEMDACEFNHSVCREYETVGLVISGELALDLDGEIVHLHPGDSWLVPEGAPHRYRVVEPVVVIEATSPPARFNDRDEPA</sequence>
<dbReference type="InterPro" id="IPR014710">
    <property type="entry name" value="RmlC-like_jellyroll"/>
</dbReference>
<protein>
    <submittedName>
        <fullName evidence="2">Cupin domain protein</fullName>
    </submittedName>
</protein>
<dbReference type="AlphaFoldDB" id="A0A517NE15"/>
<evidence type="ECO:0000313" key="2">
    <source>
        <dbReference type="EMBL" id="QDT05374.1"/>
    </source>
</evidence>
<reference evidence="2 3" key="1">
    <citation type="submission" date="2019-02" db="EMBL/GenBank/DDBJ databases">
        <title>Deep-cultivation of Planctomycetes and their phenomic and genomic characterization uncovers novel biology.</title>
        <authorList>
            <person name="Wiegand S."/>
            <person name="Jogler M."/>
            <person name="Boedeker C."/>
            <person name="Pinto D."/>
            <person name="Vollmers J."/>
            <person name="Rivas-Marin E."/>
            <person name="Kohn T."/>
            <person name="Peeters S.H."/>
            <person name="Heuer A."/>
            <person name="Rast P."/>
            <person name="Oberbeckmann S."/>
            <person name="Bunk B."/>
            <person name="Jeske O."/>
            <person name="Meyerdierks A."/>
            <person name="Storesund J.E."/>
            <person name="Kallscheuer N."/>
            <person name="Luecker S."/>
            <person name="Lage O.M."/>
            <person name="Pohl T."/>
            <person name="Merkel B.J."/>
            <person name="Hornburger P."/>
            <person name="Mueller R.-W."/>
            <person name="Bruemmer F."/>
            <person name="Labrenz M."/>
            <person name="Spormann A.M."/>
            <person name="Op den Camp H."/>
            <person name="Overmann J."/>
            <person name="Amann R."/>
            <person name="Jetten M.S.M."/>
            <person name="Mascher T."/>
            <person name="Medema M.H."/>
            <person name="Devos D.P."/>
            <person name="Kaster A.-K."/>
            <person name="Ovreas L."/>
            <person name="Rohde M."/>
            <person name="Galperin M.Y."/>
            <person name="Jogler C."/>
        </authorList>
    </citation>
    <scope>NUCLEOTIDE SEQUENCE [LARGE SCALE GENOMIC DNA]</scope>
    <source>
        <strain evidence="2 3">K22_7</strain>
    </source>
</reference>
<proteinExistence type="predicted"/>
<gene>
    <name evidence="2" type="ORF">K227x_37740</name>
</gene>
<name>A0A517NE15_9BACT</name>
<accession>A0A517NE15</accession>
<dbReference type="InterPro" id="IPR013096">
    <property type="entry name" value="Cupin_2"/>
</dbReference>
<dbReference type="EMBL" id="CP036525">
    <property type="protein sequence ID" value="QDT05374.1"/>
    <property type="molecule type" value="Genomic_DNA"/>
</dbReference>
<keyword evidence="3" id="KW-1185">Reference proteome</keyword>
<dbReference type="OrthoDB" id="882143at2"/>
<evidence type="ECO:0000259" key="1">
    <source>
        <dbReference type="Pfam" id="PF07883"/>
    </source>
</evidence>
<dbReference type="Pfam" id="PF07883">
    <property type="entry name" value="Cupin_2"/>
    <property type="match status" value="1"/>
</dbReference>
<dbReference type="Gene3D" id="2.60.120.10">
    <property type="entry name" value="Jelly Rolls"/>
    <property type="match status" value="1"/>
</dbReference>
<dbReference type="SUPFAM" id="SSF51182">
    <property type="entry name" value="RmlC-like cupins"/>
    <property type="match status" value="1"/>
</dbReference>
<dbReference type="KEGG" id="rlc:K227x_37740"/>